<organism evidence="1">
    <name type="scientific">Albugo laibachii Nc14</name>
    <dbReference type="NCBI Taxonomy" id="890382"/>
    <lineage>
        <taxon>Eukaryota</taxon>
        <taxon>Sar</taxon>
        <taxon>Stramenopiles</taxon>
        <taxon>Oomycota</taxon>
        <taxon>Peronosporomycetes</taxon>
        <taxon>Albuginales</taxon>
        <taxon>Albuginaceae</taxon>
        <taxon>Albugo</taxon>
    </lineage>
</organism>
<reference evidence="1" key="1">
    <citation type="journal article" date="2011" name="PLoS Biol.">
        <title>Gene gain and loss during evolution of obligate parasitism in the white rust pathogen of Arabidopsis thaliana.</title>
        <authorList>
            <person name="Kemen E."/>
            <person name="Gardiner A."/>
            <person name="Schultz-Larsen T."/>
            <person name="Kemen A.C."/>
            <person name="Balmuth A.L."/>
            <person name="Robert-Seilaniantz A."/>
            <person name="Bailey K."/>
            <person name="Holub E."/>
            <person name="Studholme D.J."/>
            <person name="Maclean D."/>
            <person name="Jones J.D."/>
        </authorList>
    </citation>
    <scope>NUCLEOTIDE SEQUENCE</scope>
</reference>
<accession>F0WUV9</accession>
<reference evidence="1" key="2">
    <citation type="submission" date="2011-02" db="EMBL/GenBank/DDBJ databases">
        <authorList>
            <person name="MacLean D."/>
        </authorList>
    </citation>
    <scope>NUCLEOTIDE SEQUENCE</scope>
</reference>
<protein>
    <submittedName>
        <fullName evidence="1">AlNc14C281G10107 protein</fullName>
    </submittedName>
</protein>
<sequence length="88" mass="9829">MRAEPVGQKMIGDPDAFADSTIRISDHRAGHFFGVLSSITHPLRGFFMSLPRIHGIRRELGGYIGHVKQYFSALQIFMLPANSNDPEC</sequence>
<gene>
    <name evidence="1" type="primary">AlNc14C281G10107</name>
    <name evidence="1" type="ORF">ALNC14_113390</name>
</gene>
<name>F0WUV9_9STRA</name>
<dbReference type="EMBL" id="FR824326">
    <property type="protein sequence ID" value="CCA25195.1"/>
    <property type="molecule type" value="Genomic_DNA"/>
</dbReference>
<proteinExistence type="predicted"/>
<dbReference type="AlphaFoldDB" id="F0WUV9"/>
<dbReference type="HOGENOM" id="CLU_2473631_0_0_1"/>
<evidence type="ECO:0000313" key="1">
    <source>
        <dbReference type="EMBL" id="CCA25195.1"/>
    </source>
</evidence>